<evidence type="ECO:0000259" key="2">
    <source>
        <dbReference type="Pfam" id="PF00582"/>
    </source>
</evidence>
<name>A0ABT2AKT9_9BURK</name>
<dbReference type="Gene3D" id="3.40.50.12370">
    <property type="match status" value="1"/>
</dbReference>
<sequence>MIKTIVVHIDGSARQDSRLCAAARLACEHEAHLVGSASTGISWVDVALLAGSVEPPVPVVDVDALRATARQRLEAFTTQAARLGVASIEARLAEEDAAFGLLLQSRYADLLVLSQDPAQAGKGESTPRGLPAHLALHGVRPVLVVPETYGDAPIAGTVVAGWDGSSQALRAIDAALPLLCRAGSVKLVLVNPDTATGLHGEEPGADLALYLARHGVPVEVIVERTSATVGATLVQVARDSGAGLIVAGAYGHSRYREWVLGGATRELLERAPVPLLLAH</sequence>
<evidence type="ECO:0000313" key="4">
    <source>
        <dbReference type="Proteomes" id="UP001206572"/>
    </source>
</evidence>
<comment type="similarity">
    <text evidence="1">Belongs to the universal stress protein A family.</text>
</comment>
<dbReference type="PANTHER" id="PTHR46268">
    <property type="entry name" value="STRESS RESPONSE PROTEIN NHAX"/>
    <property type="match status" value="1"/>
</dbReference>
<feature type="domain" description="UspA" evidence="2">
    <location>
        <begin position="157"/>
        <end position="278"/>
    </location>
</feature>
<dbReference type="InterPro" id="IPR006015">
    <property type="entry name" value="Universal_stress_UspA"/>
</dbReference>
<gene>
    <name evidence="3" type="ORF">NX780_10800</name>
</gene>
<dbReference type="PRINTS" id="PR01438">
    <property type="entry name" value="UNVRSLSTRESS"/>
</dbReference>
<dbReference type="CDD" id="cd00293">
    <property type="entry name" value="USP-like"/>
    <property type="match status" value="1"/>
</dbReference>
<accession>A0ABT2AKT9</accession>
<evidence type="ECO:0000313" key="3">
    <source>
        <dbReference type="EMBL" id="MCS0596839.1"/>
    </source>
</evidence>
<dbReference type="EMBL" id="JANUHA010000006">
    <property type="protein sequence ID" value="MCS0596839.1"/>
    <property type="molecule type" value="Genomic_DNA"/>
</dbReference>
<keyword evidence="4" id="KW-1185">Reference proteome</keyword>
<dbReference type="PANTHER" id="PTHR46268:SF15">
    <property type="entry name" value="UNIVERSAL STRESS PROTEIN HP_0031"/>
    <property type="match status" value="1"/>
</dbReference>
<reference evidence="3 4" key="1">
    <citation type="submission" date="2022-08" db="EMBL/GenBank/DDBJ databases">
        <title>Reclassification of Massilia species as members of the genera Telluria, Duganella, Pseudoduganella, Mokoshia gen. nov. and Zemynaea gen. nov. using orthogonal and non-orthogonal genome-based approaches.</title>
        <authorList>
            <person name="Bowman J.P."/>
        </authorList>
    </citation>
    <scope>NUCLEOTIDE SEQUENCE [LARGE SCALE GENOMIC DNA]</scope>
    <source>
        <strain evidence="3 4">JCM 31661</strain>
    </source>
</reference>
<dbReference type="Proteomes" id="UP001206572">
    <property type="component" value="Unassembled WGS sequence"/>
</dbReference>
<dbReference type="InterPro" id="IPR006016">
    <property type="entry name" value="UspA"/>
</dbReference>
<protein>
    <submittedName>
        <fullName evidence="3">Universal stress protein</fullName>
    </submittedName>
</protein>
<dbReference type="RefSeq" id="WP_258827872.1">
    <property type="nucleotide sequence ID" value="NZ_JANUHA010000006.1"/>
</dbReference>
<dbReference type="SUPFAM" id="SSF52402">
    <property type="entry name" value="Adenine nucleotide alpha hydrolases-like"/>
    <property type="match status" value="2"/>
</dbReference>
<dbReference type="Pfam" id="PF00582">
    <property type="entry name" value="Usp"/>
    <property type="match status" value="1"/>
</dbReference>
<evidence type="ECO:0000256" key="1">
    <source>
        <dbReference type="ARBA" id="ARBA00008791"/>
    </source>
</evidence>
<comment type="caution">
    <text evidence="3">The sequence shown here is derived from an EMBL/GenBank/DDBJ whole genome shotgun (WGS) entry which is preliminary data.</text>
</comment>
<proteinExistence type="inferred from homology"/>
<organism evidence="3 4">
    <name type="scientific">Massilia agri</name>
    <dbReference type="NCBI Taxonomy" id="1886785"/>
    <lineage>
        <taxon>Bacteria</taxon>
        <taxon>Pseudomonadati</taxon>
        <taxon>Pseudomonadota</taxon>
        <taxon>Betaproteobacteria</taxon>
        <taxon>Burkholderiales</taxon>
        <taxon>Oxalobacteraceae</taxon>
        <taxon>Telluria group</taxon>
        <taxon>Massilia</taxon>
    </lineage>
</organism>